<comment type="caution">
    <text evidence="1">The sequence shown here is derived from an EMBL/GenBank/DDBJ whole genome shotgun (WGS) entry which is preliminary data.</text>
</comment>
<sequence length="111" mass="12011">MPDAWHELALPAEEALCPCNIFELHPSTASPWKKLAFPMPSLSFFCSQCPQSPAPSAVWQLTREAGACAPILVPLVTENGPRLGGACTVQEADAQLHWQQICKLAGQCQLL</sequence>
<organism evidence="1 2">
    <name type="scientific">Mauremys mutica</name>
    <name type="common">yellowpond turtle</name>
    <dbReference type="NCBI Taxonomy" id="74926"/>
    <lineage>
        <taxon>Eukaryota</taxon>
        <taxon>Metazoa</taxon>
        <taxon>Chordata</taxon>
        <taxon>Craniata</taxon>
        <taxon>Vertebrata</taxon>
        <taxon>Euteleostomi</taxon>
        <taxon>Archelosauria</taxon>
        <taxon>Testudinata</taxon>
        <taxon>Testudines</taxon>
        <taxon>Cryptodira</taxon>
        <taxon>Durocryptodira</taxon>
        <taxon>Testudinoidea</taxon>
        <taxon>Geoemydidae</taxon>
        <taxon>Geoemydinae</taxon>
        <taxon>Mauremys</taxon>
    </lineage>
</organism>
<protein>
    <submittedName>
        <fullName evidence="1">Uncharacterized protein</fullName>
    </submittedName>
</protein>
<reference evidence="1" key="1">
    <citation type="submission" date="2021-09" db="EMBL/GenBank/DDBJ databases">
        <title>The genome of Mauremys mutica provides insights into the evolution of semi-aquatic lifestyle.</title>
        <authorList>
            <person name="Gong S."/>
            <person name="Gao Y."/>
        </authorList>
    </citation>
    <scope>NUCLEOTIDE SEQUENCE</scope>
    <source>
        <strain evidence="1">MM-2020</strain>
        <tissue evidence="1">Muscle</tissue>
    </source>
</reference>
<gene>
    <name evidence="1" type="ORF">KIL84_014512</name>
</gene>
<proteinExistence type="predicted"/>
<evidence type="ECO:0000313" key="1">
    <source>
        <dbReference type="EMBL" id="KAH1183896.1"/>
    </source>
</evidence>
<accession>A0A9D3XPU5</accession>
<name>A0A9D3XPU5_9SAUR</name>
<evidence type="ECO:0000313" key="2">
    <source>
        <dbReference type="Proteomes" id="UP000827986"/>
    </source>
</evidence>
<dbReference type="Proteomes" id="UP000827986">
    <property type="component" value="Unassembled WGS sequence"/>
</dbReference>
<dbReference type="EMBL" id="JAHDVG010000465">
    <property type="protein sequence ID" value="KAH1183896.1"/>
    <property type="molecule type" value="Genomic_DNA"/>
</dbReference>
<keyword evidence="2" id="KW-1185">Reference proteome</keyword>
<dbReference type="AlphaFoldDB" id="A0A9D3XPU5"/>